<dbReference type="AlphaFoldDB" id="A0A7W7D983"/>
<dbReference type="Pfam" id="PF06223">
    <property type="entry name" value="Phage_tail_T"/>
    <property type="match status" value="1"/>
</dbReference>
<accession>A0A7W7D983</accession>
<organism evidence="3 4">
    <name type="scientific">Sphaerisporangium siamense</name>
    <dbReference type="NCBI Taxonomy" id="795645"/>
    <lineage>
        <taxon>Bacteria</taxon>
        <taxon>Bacillati</taxon>
        <taxon>Actinomycetota</taxon>
        <taxon>Actinomycetes</taxon>
        <taxon>Streptosporangiales</taxon>
        <taxon>Streptosporangiaceae</taxon>
        <taxon>Sphaerisporangium</taxon>
    </lineage>
</organism>
<feature type="compositionally biased region" description="Basic and acidic residues" evidence="1">
    <location>
        <begin position="75"/>
        <end position="89"/>
    </location>
</feature>
<dbReference type="InterPro" id="IPR009350">
    <property type="entry name" value="Phage_tail_T"/>
</dbReference>
<evidence type="ECO:0000313" key="3">
    <source>
        <dbReference type="EMBL" id="MBB4702582.1"/>
    </source>
</evidence>
<proteinExistence type="predicted"/>
<comment type="caution">
    <text evidence="3">The sequence shown here is derived from an EMBL/GenBank/DDBJ whole genome shotgun (WGS) entry which is preliminary data.</text>
</comment>
<evidence type="ECO:0000259" key="2">
    <source>
        <dbReference type="Pfam" id="PF06223"/>
    </source>
</evidence>
<evidence type="ECO:0000256" key="1">
    <source>
        <dbReference type="SAM" id="MobiDB-lite"/>
    </source>
</evidence>
<reference evidence="3 4" key="1">
    <citation type="submission" date="2020-08" db="EMBL/GenBank/DDBJ databases">
        <title>Sequencing the genomes of 1000 actinobacteria strains.</title>
        <authorList>
            <person name="Klenk H.-P."/>
        </authorList>
    </citation>
    <scope>NUCLEOTIDE SEQUENCE [LARGE SCALE GENOMIC DNA]</scope>
    <source>
        <strain evidence="3 4">DSM 45784</strain>
    </source>
</reference>
<feature type="domain" description="Minor tail T" evidence="2">
    <location>
        <begin position="11"/>
        <end position="77"/>
    </location>
</feature>
<dbReference type="RefSeq" id="WP_184882458.1">
    <property type="nucleotide sequence ID" value="NZ_BOOV01000033.1"/>
</dbReference>
<keyword evidence="4" id="KW-1185">Reference proteome</keyword>
<name>A0A7W7D983_9ACTN</name>
<evidence type="ECO:0000313" key="4">
    <source>
        <dbReference type="Proteomes" id="UP000542210"/>
    </source>
</evidence>
<dbReference type="Proteomes" id="UP000542210">
    <property type="component" value="Unassembled WGS sequence"/>
</dbReference>
<feature type="region of interest" description="Disordered" evidence="1">
    <location>
        <begin position="51"/>
        <end position="89"/>
    </location>
</feature>
<protein>
    <recommendedName>
        <fullName evidence="2">Minor tail T domain-containing protein</fullName>
    </recommendedName>
</protein>
<gene>
    <name evidence="3" type="ORF">BJ982_004126</name>
</gene>
<dbReference type="EMBL" id="JACHND010000001">
    <property type="protein sequence ID" value="MBB4702582.1"/>
    <property type="molecule type" value="Genomic_DNA"/>
</dbReference>
<sequence length="89" mass="9837">MTVAELLRRMSAREFAEWAVYEGLYGPIGPGRDDALAALIAFHVVNVMRDSSKGPDLKPADFLPAWEPPTEEAGVGERDQEPPDPPDRF</sequence>